<gene>
    <name evidence="4" type="ORF">BVH74_17100</name>
</gene>
<dbReference type="Proteomes" id="UP000243488">
    <property type="component" value="Chromosome"/>
</dbReference>
<reference evidence="4 5" key="1">
    <citation type="submission" date="2017-03" db="EMBL/GenBank/DDBJ databases">
        <title>Complete genome sequence of the novel DNRA strain Pseudomonas sp. S-6-2 isolated from Chinese polluted river sediment. Journal of Biotechnology.</title>
        <authorList>
            <person name="Li J."/>
            <person name="Xiang F."/>
            <person name="Wang L."/>
            <person name="Xi L."/>
            <person name="Liu J."/>
        </authorList>
    </citation>
    <scope>NUCLEOTIDE SEQUENCE [LARGE SCALE GENOMIC DNA]</scope>
    <source>
        <strain evidence="4 5">S-6-2</strain>
    </source>
</reference>
<sequence length="226" mass="25947">MSWAEVLRVGMGTHKPPYIYEGQLRGLEHDLIKAAFELAGFQMELYYGPMERLHVLLARGELDAIATTSPVSGIPAFYSVPYVEYQNVAITLARREIELGSIGELGNYSVSAFQRARFLLGEEFQAMTVSNPRYREEARQVIRNLLLYAGRVDVVIADLRIFQAFNHEIGDQVDTRQPIRVHRLFPPSPYSVGFTDPDKRDRFNLGLQRLRESGRYQRIEARYADF</sequence>
<dbReference type="AlphaFoldDB" id="A0A1V0BAC9"/>
<dbReference type="SUPFAM" id="SSF53850">
    <property type="entry name" value="Periplasmic binding protein-like II"/>
    <property type="match status" value="1"/>
</dbReference>
<protein>
    <submittedName>
        <fullName evidence="4">Amino acid ABC transporter substrate-binding protein</fullName>
    </submittedName>
</protein>
<name>A0A1V0BAC9_9GAMM</name>
<feature type="domain" description="Solute-binding protein family 3/N-terminal" evidence="3">
    <location>
        <begin position="7"/>
        <end position="224"/>
    </location>
</feature>
<dbReference type="Gene3D" id="3.40.190.10">
    <property type="entry name" value="Periplasmic binding protein-like II"/>
    <property type="match status" value="2"/>
</dbReference>
<evidence type="ECO:0000259" key="3">
    <source>
        <dbReference type="Pfam" id="PF00497"/>
    </source>
</evidence>
<evidence type="ECO:0000256" key="1">
    <source>
        <dbReference type="ARBA" id="ARBA00010333"/>
    </source>
</evidence>
<accession>A0A1V0BAC9</accession>
<dbReference type="PANTHER" id="PTHR35936:SF19">
    <property type="entry name" value="AMINO-ACID-BINDING PROTEIN YXEM-RELATED"/>
    <property type="match status" value="1"/>
</dbReference>
<dbReference type="InterPro" id="IPR001638">
    <property type="entry name" value="Solute-binding_3/MltF_N"/>
</dbReference>
<comment type="similarity">
    <text evidence="1">Belongs to the bacterial solute-binding protein 3 family.</text>
</comment>
<dbReference type="Pfam" id="PF00497">
    <property type="entry name" value="SBP_bac_3"/>
    <property type="match status" value="1"/>
</dbReference>
<evidence type="ECO:0000256" key="2">
    <source>
        <dbReference type="ARBA" id="ARBA00022729"/>
    </source>
</evidence>
<proteinExistence type="inferred from homology"/>
<keyword evidence="5" id="KW-1185">Reference proteome</keyword>
<evidence type="ECO:0000313" key="5">
    <source>
        <dbReference type="Proteomes" id="UP000243488"/>
    </source>
</evidence>
<keyword evidence="2" id="KW-0732">Signal</keyword>
<dbReference type="STRING" id="1931241.BVH74_17100"/>
<dbReference type="EMBL" id="CP020100">
    <property type="protein sequence ID" value="AQZ96872.1"/>
    <property type="molecule type" value="Genomic_DNA"/>
</dbReference>
<evidence type="ECO:0000313" key="4">
    <source>
        <dbReference type="EMBL" id="AQZ96872.1"/>
    </source>
</evidence>
<dbReference type="PANTHER" id="PTHR35936">
    <property type="entry name" value="MEMBRANE-BOUND LYTIC MUREIN TRANSGLYCOSYLASE F"/>
    <property type="match status" value="1"/>
</dbReference>
<dbReference type="KEGG" id="ppha:BVH74_17100"/>
<organism evidence="4 5">
    <name type="scientific">Halopseudomonas phragmitis</name>
    <dbReference type="NCBI Taxonomy" id="1931241"/>
    <lineage>
        <taxon>Bacteria</taxon>
        <taxon>Pseudomonadati</taxon>
        <taxon>Pseudomonadota</taxon>
        <taxon>Gammaproteobacteria</taxon>
        <taxon>Pseudomonadales</taxon>
        <taxon>Pseudomonadaceae</taxon>
        <taxon>Halopseudomonas</taxon>
    </lineage>
</organism>